<dbReference type="InterPro" id="IPR004839">
    <property type="entry name" value="Aminotransferase_I/II_large"/>
</dbReference>
<feature type="domain" description="Aminotransferase class I/classII large" evidence="6">
    <location>
        <begin position="62"/>
        <end position="448"/>
    </location>
</feature>
<evidence type="ECO:0000256" key="3">
    <source>
        <dbReference type="ARBA" id="ARBA00022576"/>
    </source>
</evidence>
<reference evidence="7 8" key="1">
    <citation type="journal article" date="2009" name="Nature">
        <title>Evolution of pathogenicity and sexual reproduction in eight Candida genomes.</title>
        <authorList>
            <person name="Butler G."/>
            <person name="Rasmussen M.D."/>
            <person name="Lin M.F."/>
            <person name="Santos M.A."/>
            <person name="Sakthikumar S."/>
            <person name="Munro C.A."/>
            <person name="Rheinbay E."/>
            <person name="Grabherr M."/>
            <person name="Forche A."/>
            <person name="Reedy J.L."/>
            <person name="Agrafioti I."/>
            <person name="Arnaud M.B."/>
            <person name="Bates S."/>
            <person name="Brown A.J."/>
            <person name="Brunke S."/>
            <person name="Costanzo M.C."/>
            <person name="Fitzpatrick D.A."/>
            <person name="de Groot P.W."/>
            <person name="Harris D."/>
            <person name="Hoyer L.L."/>
            <person name="Hube B."/>
            <person name="Klis F.M."/>
            <person name="Kodira C."/>
            <person name="Lennard N."/>
            <person name="Logue M.E."/>
            <person name="Martin R."/>
            <person name="Neiman A.M."/>
            <person name="Nikolaou E."/>
            <person name="Quail M.A."/>
            <person name="Quinn J."/>
            <person name="Santos M.C."/>
            <person name="Schmitzberger F.F."/>
            <person name="Sherlock G."/>
            <person name="Shah P."/>
            <person name="Silverstein K.A."/>
            <person name="Skrzypek M.S."/>
            <person name="Soll D."/>
            <person name="Staggs R."/>
            <person name="Stansfield I."/>
            <person name="Stumpf M.P."/>
            <person name="Sudbery P.E."/>
            <person name="Srikantha T."/>
            <person name="Zeng Q."/>
            <person name="Berman J."/>
            <person name="Berriman M."/>
            <person name="Heitman J."/>
            <person name="Gow N.A."/>
            <person name="Lorenz M.C."/>
            <person name="Birren B.W."/>
            <person name="Kellis M."/>
            <person name="Cuomo C.A."/>
        </authorList>
    </citation>
    <scope>NUCLEOTIDE SEQUENCE [LARGE SCALE GENOMIC DNA]</scope>
    <source>
        <strain evidence="8">ATCC 6260 / CBS 566 / DSM 6381 / JCM 1539 / NBRC 10279 / NRRL Y-324</strain>
    </source>
</reference>
<comment type="similarity">
    <text evidence="2">Belongs to the class-I pyridoxal-phosphate-dependent aminotransferase family.</text>
</comment>
<dbReference type="GO" id="GO:0034276">
    <property type="term" value="P:kynurenic acid biosynthetic process"/>
    <property type="evidence" value="ECO:0007669"/>
    <property type="project" value="EnsemblFungi"/>
</dbReference>
<dbReference type="FunFam" id="3.40.640.10:FF:000024">
    <property type="entry name" value="Kynurenine--oxoglutarate transaminase 3"/>
    <property type="match status" value="1"/>
</dbReference>
<evidence type="ECO:0000313" key="8">
    <source>
        <dbReference type="Proteomes" id="UP000001997"/>
    </source>
</evidence>
<comment type="cofactor">
    <cofactor evidence="1">
        <name>pyridoxal 5'-phosphate</name>
        <dbReference type="ChEBI" id="CHEBI:597326"/>
    </cofactor>
</comment>
<evidence type="ECO:0000256" key="4">
    <source>
        <dbReference type="ARBA" id="ARBA00022679"/>
    </source>
</evidence>
<dbReference type="GO" id="GO:0030170">
    <property type="term" value="F:pyridoxal phosphate binding"/>
    <property type="evidence" value="ECO:0007669"/>
    <property type="project" value="InterPro"/>
</dbReference>
<dbReference type="CDD" id="cd00609">
    <property type="entry name" value="AAT_like"/>
    <property type="match status" value="1"/>
</dbReference>
<dbReference type="AlphaFoldDB" id="A5DA83"/>
<dbReference type="eggNOG" id="KOG0257">
    <property type="taxonomic scope" value="Eukaryota"/>
</dbReference>
<dbReference type="PROSITE" id="PS00105">
    <property type="entry name" value="AA_TRANSFER_CLASS_1"/>
    <property type="match status" value="1"/>
</dbReference>
<name>A5DA83_PICGU</name>
<organism evidence="7 8">
    <name type="scientific">Meyerozyma guilliermondii (strain ATCC 6260 / CBS 566 / DSM 6381 / JCM 1539 / NBRC 10279 / NRRL Y-324)</name>
    <name type="common">Yeast</name>
    <name type="synonym">Candida guilliermondii</name>
    <dbReference type="NCBI Taxonomy" id="294746"/>
    <lineage>
        <taxon>Eukaryota</taxon>
        <taxon>Fungi</taxon>
        <taxon>Dikarya</taxon>
        <taxon>Ascomycota</taxon>
        <taxon>Saccharomycotina</taxon>
        <taxon>Pichiomycetes</taxon>
        <taxon>Debaryomycetaceae</taxon>
        <taxon>Meyerozyma</taxon>
    </lineage>
</organism>
<dbReference type="Proteomes" id="UP000001997">
    <property type="component" value="Unassembled WGS sequence"/>
</dbReference>
<dbReference type="InterPro" id="IPR051326">
    <property type="entry name" value="Kynurenine-oxoglutarate_AT"/>
</dbReference>
<dbReference type="VEuPathDB" id="FungiDB:PGUG_00188"/>
<keyword evidence="8" id="KW-1185">Reference proteome</keyword>
<keyword evidence="5" id="KW-0663">Pyridoxal phosphate</keyword>
<keyword evidence="4" id="KW-0808">Transferase</keyword>
<dbReference type="Gene3D" id="3.40.640.10">
    <property type="entry name" value="Type I PLP-dependent aspartate aminotransferase-like (Major domain)"/>
    <property type="match status" value="1"/>
</dbReference>
<accession>A5DA83</accession>
<dbReference type="GO" id="GO:0005739">
    <property type="term" value="C:mitochondrion"/>
    <property type="evidence" value="ECO:0007669"/>
    <property type="project" value="EnsemblFungi"/>
</dbReference>
<dbReference type="RefSeq" id="XP_001486811.2">
    <property type="nucleotide sequence ID" value="XM_001486761.1"/>
</dbReference>
<dbReference type="PANTHER" id="PTHR43807:SF20">
    <property type="entry name" value="FI04487P"/>
    <property type="match status" value="1"/>
</dbReference>
<evidence type="ECO:0000259" key="6">
    <source>
        <dbReference type="Pfam" id="PF00155"/>
    </source>
</evidence>
<dbReference type="FunCoup" id="A5DA83">
    <property type="interactions" value="438"/>
</dbReference>
<keyword evidence="3" id="KW-0032">Aminotransferase</keyword>
<dbReference type="Gene3D" id="3.90.1150.10">
    <property type="entry name" value="Aspartate Aminotransferase, domain 1"/>
    <property type="match status" value="1"/>
</dbReference>
<sequence length="457" mass="51009">MNKSFLPIVKRYLRSSNSPRMSQSIDPATLHNPYFNLKPGQKDIWSLINETAAAAQAESGKPIVNLGQGFFSYKPPEFAIDAVEESLNSAQYNQYAPAKGNPNLLSELAKSYTTAFGRPVETDQLVVTTGANEGIFSIFFGFLTPGDEVIVFQPFFDQYIPNVQMCGATVKYVNINVPPKFATETVTGDDWLIDWEGLEASINEKTKLILINTPHNPIGKNFNESELKRIGELAIKHNLILVSDEVYENLYFTPEFVRPATLKSLPELASRTLTVGSAGKSFAATGWRVGWVQGPASLIKYVMAAHTRICFSTPAPLQQAVSQAFKKAHEVDYFSKTRDAYIKKYKIFTAVFDELGLPYSIAQGGYFLLVNLSKVNVPADYEYPEDILARGTDDFKLAYWLIKEFGVVGIPPTEFLQPHTRKGSGLDKCIRFAVCKDDSMLDDAVERLRKLKPYISE</sequence>
<dbReference type="Pfam" id="PF00155">
    <property type="entry name" value="Aminotran_1_2"/>
    <property type="match status" value="1"/>
</dbReference>
<dbReference type="InterPro" id="IPR015422">
    <property type="entry name" value="PyrdxlP-dep_Trfase_small"/>
</dbReference>
<dbReference type="GeneID" id="5129548"/>
<evidence type="ECO:0000256" key="1">
    <source>
        <dbReference type="ARBA" id="ARBA00001933"/>
    </source>
</evidence>
<dbReference type="InterPro" id="IPR015421">
    <property type="entry name" value="PyrdxlP-dep_Trfase_major"/>
</dbReference>
<dbReference type="EMBL" id="CH408155">
    <property type="protein sequence ID" value="EDK36090.2"/>
    <property type="molecule type" value="Genomic_DNA"/>
</dbReference>
<gene>
    <name evidence="7" type="ORF">PGUG_00188</name>
</gene>
<dbReference type="SUPFAM" id="SSF53383">
    <property type="entry name" value="PLP-dependent transferases"/>
    <property type="match status" value="1"/>
</dbReference>
<dbReference type="GO" id="GO:0016212">
    <property type="term" value="F:kynurenine-oxoglutarate transaminase activity"/>
    <property type="evidence" value="ECO:0007669"/>
    <property type="project" value="EnsemblFungi"/>
</dbReference>
<evidence type="ECO:0000256" key="2">
    <source>
        <dbReference type="ARBA" id="ARBA00007441"/>
    </source>
</evidence>
<dbReference type="InterPro" id="IPR004838">
    <property type="entry name" value="NHTrfase_class1_PyrdxlP-BS"/>
</dbReference>
<evidence type="ECO:0000256" key="5">
    <source>
        <dbReference type="ARBA" id="ARBA00022898"/>
    </source>
</evidence>
<dbReference type="GO" id="GO:0047536">
    <property type="term" value="F:2-aminoadipate transaminase activity"/>
    <property type="evidence" value="ECO:0007669"/>
    <property type="project" value="EnsemblFungi"/>
</dbReference>
<dbReference type="PANTHER" id="PTHR43807">
    <property type="entry name" value="FI04487P"/>
    <property type="match status" value="1"/>
</dbReference>
<dbReference type="KEGG" id="pgu:PGUG_00188"/>
<dbReference type="InParanoid" id="A5DA83"/>
<dbReference type="InterPro" id="IPR015424">
    <property type="entry name" value="PyrdxlP-dep_Trfase"/>
</dbReference>
<dbReference type="STRING" id="294746.A5DA83"/>
<protein>
    <recommendedName>
        <fullName evidence="6">Aminotransferase class I/classII large domain-containing protein</fullName>
    </recommendedName>
</protein>
<evidence type="ECO:0000313" key="7">
    <source>
        <dbReference type="EMBL" id="EDK36090.2"/>
    </source>
</evidence>
<dbReference type="HOGENOM" id="CLU_017584_4_0_1"/>
<proteinExistence type="inferred from homology"/>
<dbReference type="OMA" id="PRDFKLC"/>
<dbReference type="OrthoDB" id="2414662at2759"/>